<dbReference type="AlphaFoldDB" id="A0A3M2J4T4"/>
<evidence type="ECO:0000313" key="3">
    <source>
        <dbReference type="Proteomes" id="UP000269289"/>
    </source>
</evidence>
<feature type="compositionally biased region" description="Low complexity" evidence="1">
    <location>
        <begin position="79"/>
        <end position="98"/>
    </location>
</feature>
<dbReference type="EMBL" id="RFFI01000060">
    <property type="protein sequence ID" value="RMI09097.1"/>
    <property type="molecule type" value="Genomic_DNA"/>
</dbReference>
<comment type="caution">
    <text evidence="2">The sequence shown here is derived from an EMBL/GenBank/DDBJ whole genome shotgun (WGS) entry which is preliminary data.</text>
</comment>
<evidence type="ECO:0000256" key="1">
    <source>
        <dbReference type="SAM" id="MobiDB-lite"/>
    </source>
</evidence>
<proteinExistence type="predicted"/>
<dbReference type="Proteomes" id="UP000269289">
    <property type="component" value="Unassembled WGS sequence"/>
</dbReference>
<name>A0A3M2J4T4_9CELL</name>
<protein>
    <recommendedName>
        <fullName evidence="4">ESX-1 secretion-associated protein</fullName>
    </recommendedName>
</protein>
<dbReference type="RefSeq" id="WP_122149609.1">
    <property type="nucleotide sequence ID" value="NZ_RFFI01000060.1"/>
</dbReference>
<organism evidence="2 3">
    <name type="scientific">Cellulomonas triticagri</name>
    <dbReference type="NCBI Taxonomy" id="2483352"/>
    <lineage>
        <taxon>Bacteria</taxon>
        <taxon>Bacillati</taxon>
        <taxon>Actinomycetota</taxon>
        <taxon>Actinomycetes</taxon>
        <taxon>Micrococcales</taxon>
        <taxon>Cellulomonadaceae</taxon>
        <taxon>Cellulomonas</taxon>
    </lineage>
</organism>
<evidence type="ECO:0008006" key="4">
    <source>
        <dbReference type="Google" id="ProtNLM"/>
    </source>
</evidence>
<reference evidence="2 3" key="1">
    <citation type="submission" date="2018-10" db="EMBL/GenBank/DDBJ databases">
        <title>Isolation, diversity and antifungal activity of actinobacteria from wheat.</title>
        <authorList>
            <person name="Han C."/>
        </authorList>
    </citation>
    <scope>NUCLEOTIDE SEQUENCE [LARGE SCALE GENOMIC DNA]</scope>
    <source>
        <strain evidence="2 3">NEAU-YY56</strain>
    </source>
</reference>
<keyword evidence="3" id="KW-1185">Reference proteome</keyword>
<feature type="compositionally biased region" description="Pro residues" evidence="1">
    <location>
        <begin position="99"/>
        <end position="114"/>
    </location>
</feature>
<accession>A0A3M2J4T4</accession>
<gene>
    <name evidence="2" type="ORF">EBM89_11735</name>
</gene>
<evidence type="ECO:0000313" key="2">
    <source>
        <dbReference type="EMBL" id="RMI09097.1"/>
    </source>
</evidence>
<feature type="region of interest" description="Disordered" evidence="1">
    <location>
        <begin position="79"/>
        <end position="114"/>
    </location>
</feature>
<sequence>MSGSALDVDPAALDAAASSISTVVDAHDDAPPALGGGDYGHAGLATATATFHTQYGLAREQLVLTVDVLADELGRQAESYRAADSAAAGTMTSLGGSPAPSPSPQPSPQTPAVP</sequence>